<name>A0ACC2IYJ6_9PEZI</name>
<comment type="caution">
    <text evidence="1">The sequence shown here is derived from an EMBL/GenBank/DDBJ whole genome shotgun (WGS) entry which is preliminary data.</text>
</comment>
<reference evidence="1" key="1">
    <citation type="submission" date="2022-12" db="EMBL/GenBank/DDBJ databases">
        <title>Genome Sequence of Lasiodiplodia mahajangana.</title>
        <authorList>
            <person name="Buettner E."/>
        </authorList>
    </citation>
    <scope>NUCLEOTIDE SEQUENCE</scope>
    <source>
        <strain evidence="1">VT137</strain>
    </source>
</reference>
<accession>A0ACC2IYJ6</accession>
<dbReference type="EMBL" id="JAPUUL010004216">
    <property type="protein sequence ID" value="KAJ8120043.1"/>
    <property type="molecule type" value="Genomic_DNA"/>
</dbReference>
<organism evidence="1 2">
    <name type="scientific">Lasiodiplodia mahajangana</name>
    <dbReference type="NCBI Taxonomy" id="1108764"/>
    <lineage>
        <taxon>Eukaryota</taxon>
        <taxon>Fungi</taxon>
        <taxon>Dikarya</taxon>
        <taxon>Ascomycota</taxon>
        <taxon>Pezizomycotina</taxon>
        <taxon>Dothideomycetes</taxon>
        <taxon>Dothideomycetes incertae sedis</taxon>
        <taxon>Botryosphaeriales</taxon>
        <taxon>Botryosphaeriaceae</taxon>
        <taxon>Lasiodiplodia</taxon>
    </lineage>
</organism>
<gene>
    <name evidence="1" type="ORF">O1611_g10467</name>
</gene>
<proteinExistence type="predicted"/>
<evidence type="ECO:0000313" key="2">
    <source>
        <dbReference type="Proteomes" id="UP001153332"/>
    </source>
</evidence>
<keyword evidence="2" id="KW-1185">Reference proteome</keyword>
<sequence length="137" mass="15582">MYKFSLITLSDRLINYGNVLLTRPDRANLSKAASHEAPSKGKESSNHSCRRQELRNKINKRLKAIHKRHMPTIPDNLQANNGSILTFLTPDARLNTAPELLHRLKQPDIFLADKQKRPVNMAPRTLRKGPKIKARAS</sequence>
<evidence type="ECO:0000313" key="1">
    <source>
        <dbReference type="EMBL" id="KAJ8120043.1"/>
    </source>
</evidence>
<dbReference type="Proteomes" id="UP001153332">
    <property type="component" value="Unassembled WGS sequence"/>
</dbReference>
<protein>
    <submittedName>
        <fullName evidence="1">Uncharacterized protein</fullName>
    </submittedName>
</protein>